<reference evidence="1 2" key="1">
    <citation type="submission" date="2002-02" db="EMBL/GenBank/DDBJ databases">
        <title>Molecular analysis of filamentous phage VSK of Vibrio cholerae 0139: A possible clue to genetic transmission.</title>
        <authorList>
            <person name="Basu N."/>
            <person name="Kar S."/>
            <person name="Ghosh R.K."/>
        </authorList>
    </citation>
    <scope>NUCLEOTIDE SEQUENCE [LARGE SCALE GENOMIC DNA]</scope>
</reference>
<dbReference type="KEGG" id="vg:955951"/>
<protein>
    <submittedName>
        <fullName evidence="1">Memb2</fullName>
    </submittedName>
</protein>
<organism evidence="1 2">
    <name type="scientific">Vibrio phage VSK</name>
    <dbReference type="NCBI Taxonomy" id="181604"/>
    <lineage>
        <taxon>Viruses</taxon>
        <taxon>Monodnaviria</taxon>
        <taxon>Loebvirae</taxon>
        <taxon>Hofneiviricota</taxon>
        <taxon>Faserviricetes</taxon>
        <taxon>Tubulavirales</taxon>
        <taxon>Inoviridae</taxon>
        <taxon>Fibrovirus</taxon>
        <taxon>Fibrovirus fs1</taxon>
    </lineage>
</organism>
<gene>
    <name evidence="1" type="primary">orf208</name>
</gene>
<accession>Q8SDJ1</accession>
<proteinExistence type="predicted"/>
<evidence type="ECO:0000313" key="2">
    <source>
        <dbReference type="Proteomes" id="UP000000848"/>
    </source>
</evidence>
<dbReference type="EMBL" id="AF453500">
    <property type="protein sequence ID" value="AAL49740.2"/>
    <property type="molecule type" value="Genomic_DNA"/>
</dbReference>
<name>Q8SDJ1_9VIRU</name>
<sequence>MSGFIAALNSDNKGANAPFFMVMFMRKLFIISLVISLYFTALPEFAAYQLPFDQTKTFPTVQAAAEYYANLLGGTSCKADGNRFKIYRVKSISDPSFVIFQQETYLDNKCQVFSSKGDISVTLIVVDDPTTPCEASKGQTGKVGWNSYFWGSATPSRDICSSALMGGCVALTGDHLCVNIDPEHKIDPSLYECEALYIVQDTPWSPSE</sequence>
<dbReference type="Proteomes" id="UP000000848">
    <property type="component" value="Segment"/>
</dbReference>
<evidence type="ECO:0000313" key="1">
    <source>
        <dbReference type="EMBL" id="AAL49740.2"/>
    </source>
</evidence>
<dbReference type="RefSeq" id="NP_542358.2">
    <property type="nucleotide sequence ID" value="NC_003327.2"/>
</dbReference>
<dbReference type="OrthoDB" id="10151at10239"/>